<name>A0A852VMW4_9BACT</name>
<evidence type="ECO:0000313" key="3">
    <source>
        <dbReference type="Proteomes" id="UP000564385"/>
    </source>
</evidence>
<accession>A0A852VMW4</accession>
<proteinExistence type="predicted"/>
<dbReference type="EMBL" id="JACCCU010000002">
    <property type="protein sequence ID" value="NYF91415.1"/>
    <property type="molecule type" value="Genomic_DNA"/>
</dbReference>
<protein>
    <submittedName>
        <fullName evidence="2">Uncharacterized protein</fullName>
    </submittedName>
</protein>
<feature type="region of interest" description="Disordered" evidence="1">
    <location>
        <begin position="1"/>
        <end position="36"/>
    </location>
</feature>
<sequence length="88" mass="9797">MALHQPADSSGPETNASEAPHGSTTSETRVAIRKDDEAAKEAARRIIDEVKHLLGERGPVWWTDSSPDWNRHKVSGTPYAEWFTQLDV</sequence>
<dbReference type="Proteomes" id="UP000564385">
    <property type="component" value="Unassembled WGS sequence"/>
</dbReference>
<gene>
    <name evidence="2" type="ORF">HDF08_003517</name>
</gene>
<reference evidence="2 3" key="1">
    <citation type="submission" date="2020-07" db="EMBL/GenBank/DDBJ databases">
        <title>Genomic Encyclopedia of Type Strains, Phase IV (KMG-V): Genome sequencing to study the core and pangenomes of soil and plant-associated prokaryotes.</title>
        <authorList>
            <person name="Whitman W."/>
        </authorList>
    </citation>
    <scope>NUCLEOTIDE SEQUENCE [LARGE SCALE GENOMIC DNA]</scope>
    <source>
        <strain evidence="2 3">M8UP22</strain>
    </source>
</reference>
<feature type="compositionally biased region" description="Polar residues" evidence="1">
    <location>
        <begin position="7"/>
        <end position="28"/>
    </location>
</feature>
<dbReference type="AlphaFoldDB" id="A0A852VMW4"/>
<organism evidence="2 3">
    <name type="scientific">Tunturiibacter lichenicola</name>
    <dbReference type="NCBI Taxonomy" id="2051959"/>
    <lineage>
        <taxon>Bacteria</taxon>
        <taxon>Pseudomonadati</taxon>
        <taxon>Acidobacteriota</taxon>
        <taxon>Terriglobia</taxon>
        <taxon>Terriglobales</taxon>
        <taxon>Acidobacteriaceae</taxon>
        <taxon>Tunturiibacter</taxon>
    </lineage>
</organism>
<comment type="caution">
    <text evidence="2">The sequence shown here is derived from an EMBL/GenBank/DDBJ whole genome shotgun (WGS) entry which is preliminary data.</text>
</comment>
<evidence type="ECO:0000313" key="2">
    <source>
        <dbReference type="EMBL" id="NYF91415.1"/>
    </source>
</evidence>
<evidence type="ECO:0000256" key="1">
    <source>
        <dbReference type="SAM" id="MobiDB-lite"/>
    </source>
</evidence>